<dbReference type="KEGG" id="aplc:110989545"/>
<reference evidence="4" key="1">
    <citation type="submission" date="2025-08" db="UniProtKB">
        <authorList>
            <consortium name="RefSeq"/>
        </authorList>
    </citation>
    <scope>IDENTIFICATION</scope>
</reference>
<proteinExistence type="predicted"/>
<dbReference type="PANTHER" id="PTHR35385:SF2">
    <property type="entry name" value="PROTEIN B, PUTATIVE-RELATED"/>
    <property type="match status" value="1"/>
</dbReference>
<dbReference type="Proteomes" id="UP000694845">
    <property type="component" value="Unplaced"/>
</dbReference>
<evidence type="ECO:0000313" key="4">
    <source>
        <dbReference type="RefSeq" id="XP_022109708.1"/>
    </source>
</evidence>
<dbReference type="PROSITE" id="PS50966">
    <property type="entry name" value="ZF_SWIM"/>
    <property type="match status" value="1"/>
</dbReference>
<evidence type="ECO:0000256" key="1">
    <source>
        <dbReference type="PROSITE-ProRule" id="PRU00325"/>
    </source>
</evidence>
<keyword evidence="1" id="KW-0863">Zinc-finger</keyword>
<dbReference type="OrthoDB" id="1902038at2759"/>
<dbReference type="InterPro" id="IPR007527">
    <property type="entry name" value="Znf_SWIM"/>
</dbReference>
<dbReference type="GO" id="GO:0008270">
    <property type="term" value="F:zinc ion binding"/>
    <property type="evidence" value="ECO:0007669"/>
    <property type="project" value="UniProtKB-KW"/>
</dbReference>
<keyword evidence="1" id="KW-0479">Metal-binding</keyword>
<organism evidence="3 4">
    <name type="scientific">Acanthaster planci</name>
    <name type="common">Crown-of-thorns starfish</name>
    <dbReference type="NCBI Taxonomy" id="133434"/>
    <lineage>
        <taxon>Eukaryota</taxon>
        <taxon>Metazoa</taxon>
        <taxon>Echinodermata</taxon>
        <taxon>Eleutherozoa</taxon>
        <taxon>Asterozoa</taxon>
        <taxon>Asteroidea</taxon>
        <taxon>Valvatacea</taxon>
        <taxon>Valvatida</taxon>
        <taxon>Acanthasteridae</taxon>
        <taxon>Acanthaster</taxon>
    </lineage>
</organism>
<protein>
    <submittedName>
        <fullName evidence="4">Uncharacterized protein LOC110989545</fullName>
    </submittedName>
</protein>
<accession>A0A8B7ZVY3</accession>
<dbReference type="OMA" id="FHRAKTY"/>
<dbReference type="PANTHER" id="PTHR35385">
    <property type="entry name" value="PROTEIN B, PUTATIVE-RELATED-RELATED"/>
    <property type="match status" value="1"/>
</dbReference>
<evidence type="ECO:0000313" key="3">
    <source>
        <dbReference type="Proteomes" id="UP000694845"/>
    </source>
</evidence>
<feature type="domain" description="SWIM-type" evidence="2">
    <location>
        <begin position="621"/>
        <end position="652"/>
    </location>
</feature>
<keyword evidence="1" id="KW-0862">Zinc</keyword>
<dbReference type="RefSeq" id="XP_022109708.1">
    <property type="nucleotide sequence ID" value="XM_022254016.1"/>
</dbReference>
<name>A0A8B7ZVY3_ACAPL</name>
<gene>
    <name evidence="4" type="primary">LOC110989545</name>
</gene>
<evidence type="ECO:0000259" key="2">
    <source>
        <dbReference type="PROSITE" id="PS50966"/>
    </source>
</evidence>
<sequence>MEEISNENGEVTNLPEVDIKWCEYCPSTRQEGSLQALKETLPHGYQYICCQQETSRNVPRVDFRVNIKDELSAKEWLAKYQETTLATWRTARTYPNRGSRTLCRLEKRCQHMTCPRSKSADLRKGSKNTNCPAVLIVIVRRTEFKRHNGKERMCRSEDHHLPKWPMTVVLKHDHNHPLKAANMLRHRDVSKDVRKKLIKLFRAGHSATSALNMHQYDLQIEHGDDYVFLSGDRHHNPDLNFTWRLYNQIFGKAKTNQGERPKHLPVPGEIIDEAVGKRRDKRTFTINSNPEMVAMLQEKIDKYNLENGDCVRWKVESNHLVMAIVTPLMKRTHALIKYAGEMVFMDASGTMSRHNTQVFMMMTPSFAGGLPLGAFITTGDSKQLIQSAIQLGQDILGDTAFYGRGMAGPEVFFTDDIDAEKFALEGVYPGSTLILCIYQVLQAFWKHLFDPKFKIHRGDGPYLFEMMKAMLYASSDADLEVSYQNIMHDDIANKYSPVKATYLRMYERRTEWALCYRNALPLCGNNTSNYCESAMRILKDKIFHRAKTYTVVQLVDFLLTRMDQYYQKRLLDVGHNRLNEALASRYISSGGPTVCTHKDKIIQESAMVFLIPNEKPEETTYRVDMTVGLCTCRVGSTGGPCCHQKAVLTGFYIPSWNFIPVKDEAMRELLFQIGGTMEEEKTQTRKRPREDEVCETDDFDLAASEYDDTPLEERKMCKGTKRKGMVVSPKVHQKKVLAELDAFVARIKTGYLNNPCVYKDALEDFVHQTKKFKTDAELVCALYTFGE</sequence>
<dbReference type="AlphaFoldDB" id="A0A8B7ZVY3"/>
<dbReference type="GeneID" id="110989545"/>
<keyword evidence="3" id="KW-1185">Reference proteome</keyword>